<sequence>MSNKRVLSPSPSPTPDADTLVDLQHRNKMLKPNIIQKKLSDPVRTLNVDIMNLIFDRLPIVDLGSCVSLSKAWKSAVLGWMHQSPKRVGRKLRPMDFVTVPATLWQGMSIAEIRRHASSLSRMQSAKATSLFSCHGPVGYVDVGDFATYLSTGDPKYLNLHSVLRWLPLQPDNKPQNNELRVYEIPRMSERFQESTVVAVFVNCDGVILVNLEHARVQQRRFLVYSFVEEKRLWDYSYPMQELRRESLSSRLSFGPVALGQSYVYCVSMDIPSRWFLVAYDFRTGKEVYRVSRGIQCFHRHSTWLAEGRSIPDRLVRLAKVNGEELLVFVSESVSAVQIVRGRDGQQVHSIRYNPAWKVNCLADPLSNQVALIWYKPVGSATKTGQSVTLMYTFSYQPGQPFTLSPLIAVQRNTPCSQHETLQPFTMTNIELIPLVMERQSQGLPSPVAVWSQCTATGSAI</sequence>
<reference evidence="3" key="1">
    <citation type="journal article" date="2017" name="Genome Biol.">
        <title>Comparative genomics reveals high biological diversity and specific adaptations in the industrially and medically important fungal genus Aspergillus.</title>
        <authorList>
            <person name="de Vries R.P."/>
            <person name="Riley R."/>
            <person name="Wiebenga A."/>
            <person name="Aguilar-Osorio G."/>
            <person name="Amillis S."/>
            <person name="Uchima C.A."/>
            <person name="Anderluh G."/>
            <person name="Asadollahi M."/>
            <person name="Askin M."/>
            <person name="Barry K."/>
            <person name="Battaglia E."/>
            <person name="Bayram O."/>
            <person name="Benocci T."/>
            <person name="Braus-Stromeyer S.A."/>
            <person name="Caldana C."/>
            <person name="Canovas D."/>
            <person name="Cerqueira G.C."/>
            <person name="Chen F."/>
            <person name="Chen W."/>
            <person name="Choi C."/>
            <person name="Clum A."/>
            <person name="Dos Santos R.A."/>
            <person name="Damasio A.R."/>
            <person name="Diallinas G."/>
            <person name="Emri T."/>
            <person name="Fekete E."/>
            <person name="Flipphi M."/>
            <person name="Freyberg S."/>
            <person name="Gallo A."/>
            <person name="Gournas C."/>
            <person name="Habgood R."/>
            <person name="Hainaut M."/>
            <person name="Harispe M.L."/>
            <person name="Henrissat B."/>
            <person name="Hilden K.S."/>
            <person name="Hope R."/>
            <person name="Hossain A."/>
            <person name="Karabika E."/>
            <person name="Karaffa L."/>
            <person name="Karanyi Z."/>
            <person name="Krasevec N."/>
            <person name="Kuo A."/>
            <person name="Kusch H."/>
            <person name="LaButti K."/>
            <person name="Lagendijk E.L."/>
            <person name="Lapidus A."/>
            <person name="Levasseur A."/>
            <person name="Lindquist E."/>
            <person name="Lipzen A."/>
            <person name="Logrieco A.F."/>
            <person name="MacCabe A."/>
            <person name="Maekelae M.R."/>
            <person name="Malavazi I."/>
            <person name="Melin P."/>
            <person name="Meyer V."/>
            <person name="Mielnichuk N."/>
            <person name="Miskei M."/>
            <person name="Molnar A.P."/>
            <person name="Mule G."/>
            <person name="Ngan C.Y."/>
            <person name="Orejas M."/>
            <person name="Orosz E."/>
            <person name="Ouedraogo J.P."/>
            <person name="Overkamp K.M."/>
            <person name="Park H.-S."/>
            <person name="Perrone G."/>
            <person name="Piumi F."/>
            <person name="Punt P.J."/>
            <person name="Ram A.F."/>
            <person name="Ramon A."/>
            <person name="Rauscher S."/>
            <person name="Record E."/>
            <person name="Riano-Pachon D.M."/>
            <person name="Robert V."/>
            <person name="Roehrig J."/>
            <person name="Ruller R."/>
            <person name="Salamov A."/>
            <person name="Salih N.S."/>
            <person name="Samson R.A."/>
            <person name="Sandor E."/>
            <person name="Sanguinetti M."/>
            <person name="Schuetze T."/>
            <person name="Sepcic K."/>
            <person name="Shelest E."/>
            <person name="Sherlock G."/>
            <person name="Sophianopoulou V."/>
            <person name="Squina F.M."/>
            <person name="Sun H."/>
            <person name="Susca A."/>
            <person name="Todd R.B."/>
            <person name="Tsang A."/>
            <person name="Unkles S.E."/>
            <person name="van de Wiele N."/>
            <person name="van Rossen-Uffink D."/>
            <person name="Oliveira J.V."/>
            <person name="Vesth T.C."/>
            <person name="Visser J."/>
            <person name="Yu J.-H."/>
            <person name="Zhou M."/>
            <person name="Andersen M.R."/>
            <person name="Archer D.B."/>
            <person name="Baker S.E."/>
            <person name="Benoit I."/>
            <person name="Brakhage A.A."/>
            <person name="Braus G.H."/>
            <person name="Fischer R."/>
            <person name="Frisvad J.C."/>
            <person name="Goldman G.H."/>
            <person name="Houbraken J."/>
            <person name="Oakley B."/>
            <person name="Pocsi I."/>
            <person name="Scazzocchio C."/>
            <person name="Seiboth B."/>
            <person name="vanKuyk P.A."/>
            <person name="Wortman J."/>
            <person name="Dyer P.S."/>
            <person name="Grigoriev I.V."/>
        </authorList>
    </citation>
    <scope>NUCLEOTIDE SEQUENCE [LARGE SCALE GENOMIC DNA]</scope>
    <source>
        <strain evidence="3">CBS 593.65</strain>
    </source>
</reference>
<dbReference type="InterPro" id="IPR036047">
    <property type="entry name" value="F-box-like_dom_sf"/>
</dbReference>
<dbReference type="EMBL" id="KV878595">
    <property type="protein sequence ID" value="OJJ54170.1"/>
    <property type="molecule type" value="Genomic_DNA"/>
</dbReference>
<evidence type="ECO:0000259" key="1">
    <source>
        <dbReference type="Pfam" id="PF00646"/>
    </source>
</evidence>
<dbReference type="Pfam" id="PF00646">
    <property type="entry name" value="F-box"/>
    <property type="match status" value="1"/>
</dbReference>
<dbReference type="SUPFAM" id="SSF81383">
    <property type="entry name" value="F-box domain"/>
    <property type="match status" value="1"/>
</dbReference>
<dbReference type="GeneID" id="63768978"/>
<organism evidence="2 3">
    <name type="scientific">Aspergillus sydowii CBS 593.65</name>
    <dbReference type="NCBI Taxonomy" id="1036612"/>
    <lineage>
        <taxon>Eukaryota</taxon>
        <taxon>Fungi</taxon>
        <taxon>Dikarya</taxon>
        <taxon>Ascomycota</taxon>
        <taxon>Pezizomycotina</taxon>
        <taxon>Eurotiomycetes</taxon>
        <taxon>Eurotiomycetidae</taxon>
        <taxon>Eurotiales</taxon>
        <taxon>Aspergillaceae</taxon>
        <taxon>Aspergillus</taxon>
        <taxon>Aspergillus subgen. Nidulantes</taxon>
    </lineage>
</organism>
<dbReference type="InterPro" id="IPR001810">
    <property type="entry name" value="F-box_dom"/>
</dbReference>
<dbReference type="VEuPathDB" id="FungiDB:ASPSYDRAFT_93931"/>
<dbReference type="AlphaFoldDB" id="A0A1L9T3Z3"/>
<gene>
    <name evidence="2" type="ORF">ASPSYDRAFT_93931</name>
</gene>
<keyword evidence="3" id="KW-1185">Reference proteome</keyword>
<protein>
    <recommendedName>
        <fullName evidence="1">F-box domain-containing protein</fullName>
    </recommendedName>
</protein>
<proteinExistence type="predicted"/>
<evidence type="ECO:0000313" key="2">
    <source>
        <dbReference type="EMBL" id="OJJ54170.1"/>
    </source>
</evidence>
<name>A0A1L9T3Z3_9EURO</name>
<dbReference type="RefSeq" id="XP_040697976.1">
    <property type="nucleotide sequence ID" value="XM_040852905.1"/>
</dbReference>
<evidence type="ECO:0000313" key="3">
    <source>
        <dbReference type="Proteomes" id="UP000184356"/>
    </source>
</evidence>
<dbReference type="Proteomes" id="UP000184356">
    <property type="component" value="Unassembled WGS sequence"/>
</dbReference>
<dbReference type="OrthoDB" id="10362567at2759"/>
<accession>A0A1L9T3Z3</accession>
<feature type="domain" description="F-box" evidence="1">
    <location>
        <begin position="46"/>
        <end position="77"/>
    </location>
</feature>